<keyword evidence="1" id="KW-0732">Signal</keyword>
<protein>
    <recommendedName>
        <fullName evidence="4">WxL domain-containing protein</fullName>
    </recommendedName>
</protein>
<evidence type="ECO:0000313" key="2">
    <source>
        <dbReference type="EMBL" id="MBS9339162.1"/>
    </source>
</evidence>
<dbReference type="RefSeq" id="WP_213809444.1">
    <property type="nucleotide sequence ID" value="NZ_JAAMFK010000008.1"/>
</dbReference>
<organism evidence="2 3">
    <name type="scientific">Fructobacillus broussonetiae</name>
    <dbReference type="NCBI Taxonomy" id="2713173"/>
    <lineage>
        <taxon>Bacteria</taxon>
        <taxon>Bacillati</taxon>
        <taxon>Bacillota</taxon>
        <taxon>Bacilli</taxon>
        <taxon>Lactobacillales</taxon>
        <taxon>Lactobacillaceae</taxon>
        <taxon>Fructobacillus</taxon>
    </lineage>
</organism>
<gene>
    <name evidence="2" type="ORF">G6R29_05950</name>
</gene>
<proteinExistence type="predicted"/>
<sequence length="200" mass="21018">MNIMKNFKKLNLVVATLAVAAAVAPVSAFADTKVDDTHRDGTATINFQGQNGKITLDQVPDFDFSTHDLGELLSNGLKFTTNGDKSIKVTNLTGSNDPYTVTAQANELKQGDTVLPVQSFLFNAQNGNKNSFDGLITGAGDQDIYKQSKTVATGDKNANGTLESGTTSANMTLSANNVKNGSYKGDINYTLTSGPAASAQ</sequence>
<name>A0ABS5R4U2_9LACO</name>
<accession>A0ABS5R4U2</accession>
<evidence type="ECO:0008006" key="4">
    <source>
        <dbReference type="Google" id="ProtNLM"/>
    </source>
</evidence>
<comment type="caution">
    <text evidence="2">The sequence shown here is derived from an EMBL/GenBank/DDBJ whole genome shotgun (WGS) entry which is preliminary data.</text>
</comment>
<evidence type="ECO:0000256" key="1">
    <source>
        <dbReference type="SAM" id="SignalP"/>
    </source>
</evidence>
<keyword evidence="3" id="KW-1185">Reference proteome</keyword>
<feature type="signal peptide" evidence="1">
    <location>
        <begin position="1"/>
        <end position="30"/>
    </location>
</feature>
<reference evidence="2 3" key="1">
    <citation type="submission" date="2020-02" db="EMBL/GenBank/DDBJ databases">
        <title>Fructobacillus sp. isolated from paper mulberry of Taiwan.</title>
        <authorList>
            <person name="Lin S.-T."/>
        </authorList>
    </citation>
    <scope>NUCLEOTIDE SEQUENCE [LARGE SCALE GENOMIC DNA]</scope>
    <source>
        <strain evidence="2 3">M2-14</strain>
    </source>
</reference>
<feature type="chain" id="PRO_5046818049" description="WxL domain-containing protein" evidence="1">
    <location>
        <begin position="31"/>
        <end position="200"/>
    </location>
</feature>
<evidence type="ECO:0000313" key="3">
    <source>
        <dbReference type="Proteomes" id="UP001519504"/>
    </source>
</evidence>
<dbReference type="Proteomes" id="UP001519504">
    <property type="component" value="Unassembled WGS sequence"/>
</dbReference>
<dbReference type="EMBL" id="JAAMFK010000008">
    <property type="protein sequence ID" value="MBS9339162.1"/>
    <property type="molecule type" value="Genomic_DNA"/>
</dbReference>